<gene>
    <name evidence="2" type="ORF">Raf01_08450</name>
</gene>
<accession>A0A8J3VNX5</accession>
<dbReference type="Proteomes" id="UP000642748">
    <property type="component" value="Unassembled WGS sequence"/>
</dbReference>
<evidence type="ECO:0000313" key="2">
    <source>
        <dbReference type="EMBL" id="GIH12673.1"/>
    </source>
</evidence>
<reference evidence="2" key="1">
    <citation type="submission" date="2021-01" db="EMBL/GenBank/DDBJ databases">
        <title>Whole genome shotgun sequence of Rugosimonospora africana NBRC 104875.</title>
        <authorList>
            <person name="Komaki H."/>
            <person name="Tamura T."/>
        </authorList>
    </citation>
    <scope>NUCLEOTIDE SEQUENCE</scope>
    <source>
        <strain evidence="2">NBRC 104875</strain>
    </source>
</reference>
<dbReference type="EMBL" id="BONZ01000009">
    <property type="protein sequence ID" value="GIH12673.1"/>
    <property type="molecule type" value="Genomic_DNA"/>
</dbReference>
<evidence type="ECO:0008006" key="4">
    <source>
        <dbReference type="Google" id="ProtNLM"/>
    </source>
</evidence>
<feature type="region of interest" description="Disordered" evidence="1">
    <location>
        <begin position="278"/>
        <end position="302"/>
    </location>
</feature>
<comment type="caution">
    <text evidence="2">The sequence shown here is derived from an EMBL/GenBank/DDBJ whole genome shotgun (WGS) entry which is preliminary data.</text>
</comment>
<protein>
    <recommendedName>
        <fullName evidence="4">LppX_LprAFG lipoprotein</fullName>
    </recommendedName>
</protein>
<dbReference type="Gene3D" id="2.50.20.20">
    <property type="match status" value="1"/>
</dbReference>
<keyword evidence="3" id="KW-1185">Reference proteome</keyword>
<proteinExistence type="predicted"/>
<feature type="region of interest" description="Disordered" evidence="1">
    <location>
        <begin position="109"/>
        <end position="129"/>
    </location>
</feature>
<dbReference type="InterPro" id="IPR029046">
    <property type="entry name" value="LolA/LolB/LppX"/>
</dbReference>
<dbReference type="SUPFAM" id="SSF89392">
    <property type="entry name" value="Prokaryotic lipoproteins and lipoprotein localization factors"/>
    <property type="match status" value="1"/>
</dbReference>
<organism evidence="2 3">
    <name type="scientific">Rugosimonospora africana</name>
    <dbReference type="NCBI Taxonomy" id="556532"/>
    <lineage>
        <taxon>Bacteria</taxon>
        <taxon>Bacillati</taxon>
        <taxon>Actinomycetota</taxon>
        <taxon>Actinomycetes</taxon>
        <taxon>Micromonosporales</taxon>
        <taxon>Micromonosporaceae</taxon>
        <taxon>Rugosimonospora</taxon>
    </lineage>
</organism>
<sequence length="302" mass="30374">MIEGVDFVPIGYPPVEQLVRPYTRCGRTLTGGQLTTRRIAIASLAALAVVGFAAGCKGTTTGAAGGGASAGTGGTASSAPAVAPKDALVASTKQLSQTSYHYTITSTGLTGSGASDPASKSASMSMSGAQQGTSMKLDLIKVDTDIYLKMDAGQLNSQLGVSPDKWMHIDAAAMGANNSVLSFPGGGDTDVNGLLAGVVNVQSTDGKTLTGTLDLTKATGNSAVSADALSKAGAKAKAVPFTAVLDDQGRLSSLKIDGSGIQDGLTVNMTFTDYGKPAGISKPDSSSVVEAPDTVQKMFQQK</sequence>
<evidence type="ECO:0000313" key="3">
    <source>
        <dbReference type="Proteomes" id="UP000642748"/>
    </source>
</evidence>
<name>A0A8J3VNX5_9ACTN</name>
<evidence type="ECO:0000256" key="1">
    <source>
        <dbReference type="SAM" id="MobiDB-lite"/>
    </source>
</evidence>
<feature type="compositionally biased region" description="Low complexity" evidence="1">
    <location>
        <begin position="114"/>
        <end position="129"/>
    </location>
</feature>
<dbReference type="AlphaFoldDB" id="A0A8J3VNX5"/>